<dbReference type="PANTHER" id="PTHR30537:SF26">
    <property type="entry name" value="GLYCINE CLEAVAGE SYSTEM TRANSCRIPTIONAL ACTIVATOR"/>
    <property type="match status" value="1"/>
</dbReference>
<dbReference type="Gene3D" id="3.40.190.10">
    <property type="entry name" value="Periplasmic binding protein-like II"/>
    <property type="match status" value="2"/>
</dbReference>
<keyword evidence="3" id="KW-0238">DNA-binding</keyword>
<keyword evidence="2" id="KW-0805">Transcription regulation</keyword>
<dbReference type="PANTHER" id="PTHR30537">
    <property type="entry name" value="HTH-TYPE TRANSCRIPTIONAL REGULATOR"/>
    <property type="match status" value="1"/>
</dbReference>
<name>A0ABV7D554_9PROT</name>
<comment type="caution">
    <text evidence="6">The sequence shown here is derived from an EMBL/GenBank/DDBJ whole genome shotgun (WGS) entry which is preliminary data.</text>
</comment>
<dbReference type="SUPFAM" id="SSF46785">
    <property type="entry name" value="Winged helix' DNA-binding domain"/>
    <property type="match status" value="1"/>
</dbReference>
<accession>A0ABV7D554</accession>
<evidence type="ECO:0000256" key="4">
    <source>
        <dbReference type="ARBA" id="ARBA00023163"/>
    </source>
</evidence>
<sequence>MARRLPSLNALRCFEIVADQMSIKKAANYMRISESAVSRQVRILEEQLGTPLFHRKHSGLEITDVGIALAASTKDAFSQIAKTIETFQRDKDTVQIKVLPTMALRWFYPRLKRFQSQYPLIQVIVQTRWHDMISGDGEAELGIRYGRGNWSPEYVTELYPEWLTPVCAPDYLNGRKLECAADFDKVTLLHPLPSHQDWKMWSERWGGESFNTEDGLDFDVLDMALRAAEAGFGITMSDVVLGADAIESGRLVTPVNIAVPSDISYYLVHPPMQQQRREVRLLREWICDEMSDTKRIISSYQ</sequence>
<dbReference type="InterPro" id="IPR058163">
    <property type="entry name" value="LysR-type_TF_proteobact-type"/>
</dbReference>
<gene>
    <name evidence="6" type="ORF">ACFOKA_07980</name>
</gene>
<comment type="similarity">
    <text evidence="1">Belongs to the LysR transcriptional regulatory family.</text>
</comment>
<evidence type="ECO:0000313" key="6">
    <source>
        <dbReference type="EMBL" id="MFC3051839.1"/>
    </source>
</evidence>
<dbReference type="PRINTS" id="PR00039">
    <property type="entry name" value="HTHLYSR"/>
</dbReference>
<dbReference type="InterPro" id="IPR036390">
    <property type="entry name" value="WH_DNA-bd_sf"/>
</dbReference>
<dbReference type="InterPro" id="IPR036388">
    <property type="entry name" value="WH-like_DNA-bd_sf"/>
</dbReference>
<reference evidence="7" key="1">
    <citation type="journal article" date="2019" name="Int. J. Syst. Evol. Microbiol.">
        <title>The Global Catalogue of Microorganisms (GCM) 10K type strain sequencing project: providing services to taxonomists for standard genome sequencing and annotation.</title>
        <authorList>
            <consortium name="The Broad Institute Genomics Platform"/>
            <consortium name="The Broad Institute Genome Sequencing Center for Infectious Disease"/>
            <person name="Wu L."/>
            <person name="Ma J."/>
        </authorList>
    </citation>
    <scope>NUCLEOTIDE SEQUENCE [LARGE SCALE GENOMIC DNA]</scope>
    <source>
        <strain evidence="7">KCTC 62164</strain>
    </source>
</reference>
<organism evidence="6 7">
    <name type="scientific">Kordiimonas pumila</name>
    <dbReference type="NCBI Taxonomy" id="2161677"/>
    <lineage>
        <taxon>Bacteria</taxon>
        <taxon>Pseudomonadati</taxon>
        <taxon>Pseudomonadota</taxon>
        <taxon>Alphaproteobacteria</taxon>
        <taxon>Kordiimonadales</taxon>
        <taxon>Kordiimonadaceae</taxon>
        <taxon>Kordiimonas</taxon>
    </lineage>
</organism>
<proteinExistence type="inferred from homology"/>
<dbReference type="PROSITE" id="PS50931">
    <property type="entry name" value="HTH_LYSR"/>
    <property type="match status" value="1"/>
</dbReference>
<dbReference type="CDD" id="cd08432">
    <property type="entry name" value="PBP2_GcdR_TrpI_HvrB_AmpR_like"/>
    <property type="match status" value="1"/>
</dbReference>
<dbReference type="Pfam" id="PF03466">
    <property type="entry name" value="LysR_substrate"/>
    <property type="match status" value="1"/>
</dbReference>
<dbReference type="Gene3D" id="1.10.10.10">
    <property type="entry name" value="Winged helix-like DNA-binding domain superfamily/Winged helix DNA-binding domain"/>
    <property type="match status" value="1"/>
</dbReference>
<evidence type="ECO:0000256" key="1">
    <source>
        <dbReference type="ARBA" id="ARBA00009437"/>
    </source>
</evidence>
<evidence type="ECO:0000259" key="5">
    <source>
        <dbReference type="PROSITE" id="PS50931"/>
    </source>
</evidence>
<dbReference type="Proteomes" id="UP001595444">
    <property type="component" value="Unassembled WGS sequence"/>
</dbReference>
<dbReference type="EMBL" id="JBHRSL010000004">
    <property type="protein sequence ID" value="MFC3051839.1"/>
    <property type="molecule type" value="Genomic_DNA"/>
</dbReference>
<feature type="domain" description="HTH lysR-type" evidence="5">
    <location>
        <begin position="6"/>
        <end position="63"/>
    </location>
</feature>
<dbReference type="InterPro" id="IPR005119">
    <property type="entry name" value="LysR_subst-bd"/>
</dbReference>
<protein>
    <submittedName>
        <fullName evidence="6">LysR substrate-binding domain-containing protein</fullName>
    </submittedName>
</protein>
<evidence type="ECO:0000313" key="7">
    <source>
        <dbReference type="Proteomes" id="UP001595444"/>
    </source>
</evidence>
<dbReference type="Pfam" id="PF00126">
    <property type="entry name" value="HTH_1"/>
    <property type="match status" value="1"/>
</dbReference>
<dbReference type="SUPFAM" id="SSF53850">
    <property type="entry name" value="Periplasmic binding protein-like II"/>
    <property type="match status" value="1"/>
</dbReference>
<dbReference type="RefSeq" id="WP_194215303.1">
    <property type="nucleotide sequence ID" value="NZ_CP061205.1"/>
</dbReference>
<dbReference type="InterPro" id="IPR000847">
    <property type="entry name" value="LysR_HTH_N"/>
</dbReference>
<evidence type="ECO:0000256" key="3">
    <source>
        <dbReference type="ARBA" id="ARBA00023125"/>
    </source>
</evidence>
<keyword evidence="7" id="KW-1185">Reference proteome</keyword>
<evidence type="ECO:0000256" key="2">
    <source>
        <dbReference type="ARBA" id="ARBA00023015"/>
    </source>
</evidence>
<keyword evidence="4" id="KW-0804">Transcription</keyword>